<name>A0A0L0GDX9_9EUKA</name>
<dbReference type="Proteomes" id="UP000054560">
    <property type="component" value="Unassembled WGS sequence"/>
</dbReference>
<accession>A0A0L0GDX9</accession>
<reference evidence="1 2" key="1">
    <citation type="submission" date="2011-02" db="EMBL/GenBank/DDBJ databases">
        <title>The Genome Sequence of Sphaeroforma arctica JP610.</title>
        <authorList>
            <consortium name="The Broad Institute Genome Sequencing Platform"/>
            <person name="Russ C."/>
            <person name="Cuomo C."/>
            <person name="Young S.K."/>
            <person name="Zeng Q."/>
            <person name="Gargeya S."/>
            <person name="Alvarado L."/>
            <person name="Berlin A."/>
            <person name="Chapman S.B."/>
            <person name="Chen Z."/>
            <person name="Freedman E."/>
            <person name="Gellesch M."/>
            <person name="Goldberg J."/>
            <person name="Griggs A."/>
            <person name="Gujja S."/>
            <person name="Heilman E."/>
            <person name="Heiman D."/>
            <person name="Howarth C."/>
            <person name="Mehta T."/>
            <person name="Neiman D."/>
            <person name="Pearson M."/>
            <person name="Roberts A."/>
            <person name="Saif S."/>
            <person name="Shea T."/>
            <person name="Shenoy N."/>
            <person name="Sisk P."/>
            <person name="Stolte C."/>
            <person name="Sykes S."/>
            <person name="White J."/>
            <person name="Yandava C."/>
            <person name="Burger G."/>
            <person name="Gray M.W."/>
            <person name="Holland P.W.H."/>
            <person name="King N."/>
            <person name="Lang F.B.F."/>
            <person name="Roger A.J."/>
            <person name="Ruiz-Trillo I."/>
            <person name="Haas B."/>
            <person name="Nusbaum C."/>
            <person name="Birren B."/>
        </authorList>
    </citation>
    <scope>NUCLEOTIDE SEQUENCE [LARGE SCALE GENOMIC DNA]</scope>
    <source>
        <strain evidence="1 2">JP610</strain>
    </source>
</reference>
<dbReference type="GeneID" id="25901274"/>
<organism evidence="1 2">
    <name type="scientific">Sphaeroforma arctica JP610</name>
    <dbReference type="NCBI Taxonomy" id="667725"/>
    <lineage>
        <taxon>Eukaryota</taxon>
        <taxon>Ichthyosporea</taxon>
        <taxon>Ichthyophonida</taxon>
        <taxon>Sphaeroforma</taxon>
    </lineage>
</organism>
<protein>
    <submittedName>
        <fullName evidence="1">Uncharacterized protein</fullName>
    </submittedName>
</protein>
<evidence type="ECO:0000313" key="2">
    <source>
        <dbReference type="Proteomes" id="UP000054560"/>
    </source>
</evidence>
<sequence length="231" mass="25535">MAVPSQLTILARCKIETGTFPLLLADDSECIVDERGHLPQLGTIYISPTVKQQLLSQNNLQEGGYDIYFKGNTKTCILSKVNNTLSIPRTQRGYKASCSDIITQIISTTENNNHDAPQHTGTSCATPPMVCTATPAPTADTTTPASPNLTTSTTTQTYDEFHSINSHRSRNTTLKMTAKKGIILTHTPPVGVTTEEWMINMQDFQQGMNHIEFQPSIDLFAYKCTRCHRRA</sequence>
<dbReference type="RefSeq" id="XP_014160996.1">
    <property type="nucleotide sequence ID" value="XM_014305521.1"/>
</dbReference>
<dbReference type="AlphaFoldDB" id="A0A0L0GDX9"/>
<proteinExistence type="predicted"/>
<dbReference type="EMBL" id="KQ241623">
    <property type="protein sequence ID" value="KNC87094.1"/>
    <property type="molecule type" value="Genomic_DNA"/>
</dbReference>
<evidence type="ECO:0000313" key="1">
    <source>
        <dbReference type="EMBL" id="KNC87094.1"/>
    </source>
</evidence>
<gene>
    <name evidence="1" type="ORF">SARC_00770</name>
</gene>
<keyword evidence="2" id="KW-1185">Reference proteome</keyword>